<name>C6C1V7_MARSD</name>
<feature type="domain" description="Response regulatory" evidence="8">
    <location>
        <begin position="3"/>
        <end position="121"/>
    </location>
</feature>
<dbReference type="NCBIfam" id="NF009206">
    <property type="entry name" value="PRK12555.1"/>
    <property type="match status" value="1"/>
</dbReference>
<dbReference type="EC" id="3.1.1.61" evidence="5"/>
<dbReference type="HOGENOM" id="CLU_000445_51_0_7"/>
<keyword evidence="3 5" id="KW-0378">Hydrolase</keyword>
<feature type="active site" evidence="5 6">
    <location>
        <position position="200"/>
    </location>
</feature>
<evidence type="ECO:0000259" key="8">
    <source>
        <dbReference type="PROSITE" id="PS50110"/>
    </source>
</evidence>
<dbReference type="Pfam" id="PF01339">
    <property type="entry name" value="CheB_methylest"/>
    <property type="match status" value="1"/>
</dbReference>
<proteinExistence type="inferred from homology"/>
<dbReference type="EMBL" id="CP001649">
    <property type="protein sequence ID" value="ACS79353.1"/>
    <property type="molecule type" value="Genomic_DNA"/>
</dbReference>
<feature type="domain" description="CheB-type methylesterase" evidence="9">
    <location>
        <begin position="162"/>
        <end position="344"/>
    </location>
</feature>
<accession>C6C1V7</accession>
<dbReference type="PROSITE" id="PS50110">
    <property type="entry name" value="RESPONSE_REGULATORY"/>
    <property type="match status" value="1"/>
</dbReference>
<dbReference type="PROSITE" id="PS50122">
    <property type="entry name" value="CHEB"/>
    <property type="match status" value="1"/>
</dbReference>
<keyword evidence="1 5" id="KW-0963">Cytoplasm</keyword>
<keyword evidence="11" id="KW-1185">Reference proteome</keyword>
<dbReference type="Proteomes" id="UP000002601">
    <property type="component" value="Chromosome"/>
</dbReference>
<evidence type="ECO:0000313" key="11">
    <source>
        <dbReference type="Proteomes" id="UP000002601"/>
    </source>
</evidence>
<evidence type="ECO:0000256" key="7">
    <source>
        <dbReference type="PROSITE-ProRule" id="PRU00169"/>
    </source>
</evidence>
<dbReference type="Pfam" id="PF00072">
    <property type="entry name" value="Response_reg"/>
    <property type="match status" value="1"/>
</dbReference>
<dbReference type="CDD" id="cd16432">
    <property type="entry name" value="CheB_Rec"/>
    <property type="match status" value="1"/>
</dbReference>
<dbReference type="Gene3D" id="3.40.50.2300">
    <property type="match status" value="1"/>
</dbReference>
<evidence type="ECO:0000256" key="3">
    <source>
        <dbReference type="ARBA" id="ARBA00022801"/>
    </source>
</evidence>
<comment type="catalytic activity">
    <reaction evidence="4 5">
        <text>[protein]-L-glutamate 5-O-methyl ester + H2O = L-glutamyl-[protein] + methanol + H(+)</text>
        <dbReference type="Rhea" id="RHEA:23236"/>
        <dbReference type="Rhea" id="RHEA-COMP:10208"/>
        <dbReference type="Rhea" id="RHEA-COMP:10311"/>
        <dbReference type="ChEBI" id="CHEBI:15377"/>
        <dbReference type="ChEBI" id="CHEBI:15378"/>
        <dbReference type="ChEBI" id="CHEBI:17790"/>
        <dbReference type="ChEBI" id="CHEBI:29973"/>
        <dbReference type="ChEBI" id="CHEBI:82795"/>
        <dbReference type="EC" id="3.1.1.61"/>
    </reaction>
</comment>
<dbReference type="HAMAP" id="MF_00099">
    <property type="entry name" value="CheB_chemtxs"/>
    <property type="match status" value="1"/>
</dbReference>
<dbReference type="eggNOG" id="COG2201">
    <property type="taxonomic scope" value="Bacteria"/>
</dbReference>
<comment type="PTM">
    <text evidence="5">Phosphorylated by CheA. Phosphorylation of the N-terminal regulatory domain activates the methylesterase activity.</text>
</comment>
<dbReference type="OrthoDB" id="9793421at2"/>
<dbReference type="CDD" id="cd17541">
    <property type="entry name" value="REC_CheB-like"/>
    <property type="match status" value="1"/>
</dbReference>
<dbReference type="KEGG" id="dsa:Desal_1291"/>
<keyword evidence="5 7" id="KW-0597">Phosphoprotein</keyword>
<dbReference type="PIRSF" id="PIRSF000876">
    <property type="entry name" value="RR_chemtxs_CheB"/>
    <property type="match status" value="1"/>
</dbReference>
<dbReference type="PANTHER" id="PTHR42872">
    <property type="entry name" value="PROTEIN-GLUTAMATE METHYLESTERASE/PROTEIN-GLUTAMINE GLUTAMINASE"/>
    <property type="match status" value="1"/>
</dbReference>
<dbReference type="SUPFAM" id="SSF52738">
    <property type="entry name" value="Methylesterase CheB, C-terminal domain"/>
    <property type="match status" value="1"/>
</dbReference>
<dbReference type="NCBIfam" id="NF001965">
    <property type="entry name" value="PRK00742.1"/>
    <property type="match status" value="1"/>
</dbReference>
<dbReference type="SMART" id="SM00448">
    <property type="entry name" value="REC"/>
    <property type="match status" value="1"/>
</dbReference>
<comment type="catalytic activity">
    <reaction evidence="5">
        <text>L-glutaminyl-[protein] + H2O = L-glutamyl-[protein] + NH4(+)</text>
        <dbReference type="Rhea" id="RHEA:16441"/>
        <dbReference type="Rhea" id="RHEA-COMP:10207"/>
        <dbReference type="Rhea" id="RHEA-COMP:10208"/>
        <dbReference type="ChEBI" id="CHEBI:15377"/>
        <dbReference type="ChEBI" id="CHEBI:28938"/>
        <dbReference type="ChEBI" id="CHEBI:29973"/>
        <dbReference type="ChEBI" id="CHEBI:30011"/>
        <dbReference type="EC" id="3.5.1.44"/>
    </reaction>
</comment>
<dbReference type="InterPro" id="IPR008248">
    <property type="entry name" value="CheB-like"/>
</dbReference>
<evidence type="ECO:0000259" key="9">
    <source>
        <dbReference type="PROSITE" id="PS50122"/>
    </source>
</evidence>
<sequence>MIKVLIVDDSASVRTLFAEMFKREQDFEVVGCAEDGYSALRMVRDLKPDVVTMDVNLPDCDGFRVTRMIMEDNPVPIVIVSAIYRASDAEIGFRLIDTGALAFHNKPALKDDNFEEQMQEIIISARLMSEVKVVRRKTRFSRKDTDSSVIQLEPPSLPESSPGIAKVVCIGASTGGPQAIKQILMSLPQGFPAPILIVQHMSEGFTEGMVNWLKNNTGHDIRVAVHNEEFKPGVIYFAPEGVHMEVSSNRRIVLTDAPNVNGIKPSASILFNSVARNLGRAAVGVLLTGMGKDGADGLLEIRRNGGYTIAQDKESSIVFGMPGEAVKIGGAVSVLPLDNIGGELCRIFLGLLEDK</sequence>
<comment type="subcellular location">
    <subcellularLocation>
        <location evidence="5">Cytoplasm</location>
    </subcellularLocation>
</comment>
<gene>
    <name evidence="5" type="primary">cheB</name>
    <name evidence="10" type="ordered locus">Desal_1291</name>
</gene>
<dbReference type="PANTHER" id="PTHR42872:SF6">
    <property type="entry name" value="PROTEIN-GLUTAMATE METHYLESTERASE_PROTEIN-GLUTAMINE GLUTAMINASE"/>
    <property type="match status" value="1"/>
</dbReference>
<dbReference type="GO" id="GO:0000156">
    <property type="term" value="F:phosphorelay response regulator activity"/>
    <property type="evidence" value="ECO:0007669"/>
    <property type="project" value="InterPro"/>
</dbReference>
<evidence type="ECO:0000256" key="6">
    <source>
        <dbReference type="PROSITE-ProRule" id="PRU00050"/>
    </source>
</evidence>
<evidence type="ECO:0000256" key="2">
    <source>
        <dbReference type="ARBA" id="ARBA00022500"/>
    </source>
</evidence>
<dbReference type="InterPro" id="IPR000673">
    <property type="entry name" value="Sig_transdc_resp-reg_Me-estase"/>
</dbReference>
<dbReference type="InterPro" id="IPR035909">
    <property type="entry name" value="CheB_C"/>
</dbReference>
<feature type="active site" evidence="5 6">
    <location>
        <position position="293"/>
    </location>
</feature>
<organism evidence="10 11">
    <name type="scientific">Maridesulfovibrio salexigens (strain ATCC 14822 / DSM 2638 / NCIMB 8403 / VKM B-1763)</name>
    <name type="common">Desulfovibrio salexigens</name>
    <dbReference type="NCBI Taxonomy" id="526222"/>
    <lineage>
        <taxon>Bacteria</taxon>
        <taxon>Pseudomonadati</taxon>
        <taxon>Thermodesulfobacteriota</taxon>
        <taxon>Desulfovibrionia</taxon>
        <taxon>Desulfovibrionales</taxon>
        <taxon>Desulfovibrionaceae</taxon>
        <taxon>Maridesulfovibrio</taxon>
    </lineage>
</organism>
<dbReference type="EC" id="3.5.1.44" evidence="5"/>
<evidence type="ECO:0000256" key="4">
    <source>
        <dbReference type="ARBA" id="ARBA00048267"/>
    </source>
</evidence>
<dbReference type="RefSeq" id="WP_015851171.1">
    <property type="nucleotide sequence ID" value="NC_012881.1"/>
</dbReference>
<evidence type="ECO:0000256" key="5">
    <source>
        <dbReference type="HAMAP-Rule" id="MF_00099"/>
    </source>
</evidence>
<dbReference type="GO" id="GO:0050568">
    <property type="term" value="F:protein-glutamine glutaminase activity"/>
    <property type="evidence" value="ECO:0007669"/>
    <property type="project" value="UniProtKB-UniRule"/>
</dbReference>
<dbReference type="GO" id="GO:0005737">
    <property type="term" value="C:cytoplasm"/>
    <property type="evidence" value="ECO:0007669"/>
    <property type="project" value="UniProtKB-SubCell"/>
</dbReference>
<comment type="function">
    <text evidence="5">Involved in chemotaxis. Part of a chemotaxis signal transduction system that modulates chemotaxis in response to various stimuli. Catalyzes the demethylation of specific methylglutamate residues introduced into the chemoreceptors (methyl-accepting chemotaxis proteins or MCP) by CheR. Also mediates the irreversible deamidation of specific glutamine residues to glutamic acid.</text>
</comment>
<feature type="active site" evidence="5 6">
    <location>
        <position position="173"/>
    </location>
</feature>
<reference evidence="10 11" key="1">
    <citation type="submission" date="2009-06" db="EMBL/GenBank/DDBJ databases">
        <title>Complete sequence of Desulfovibrio salexigens DSM 2638.</title>
        <authorList>
            <consortium name="US DOE Joint Genome Institute"/>
            <person name="Lucas S."/>
            <person name="Copeland A."/>
            <person name="Lapidus A."/>
            <person name="Glavina del Rio T."/>
            <person name="Tice H."/>
            <person name="Bruce D."/>
            <person name="Goodwin L."/>
            <person name="Pitluck S."/>
            <person name="Munk A.C."/>
            <person name="Brettin T."/>
            <person name="Detter J.C."/>
            <person name="Han C."/>
            <person name="Tapia R."/>
            <person name="Larimer F."/>
            <person name="Land M."/>
            <person name="Hauser L."/>
            <person name="Kyrpides N."/>
            <person name="Anderson I."/>
            <person name="Wall J.D."/>
            <person name="Arkin A.P."/>
            <person name="Dehal P."/>
            <person name="Chivian D."/>
            <person name="Giles B."/>
            <person name="Hazen T.C."/>
        </authorList>
    </citation>
    <scope>NUCLEOTIDE SEQUENCE [LARGE SCALE GENOMIC DNA]</scope>
    <source>
        <strain evidence="11">ATCC 14822 / DSM 2638 / NCIMB 8403 / VKM B-1763</strain>
    </source>
</reference>
<dbReference type="AlphaFoldDB" id="C6C1V7"/>
<dbReference type="GO" id="GO:0006935">
    <property type="term" value="P:chemotaxis"/>
    <property type="evidence" value="ECO:0007669"/>
    <property type="project" value="UniProtKB-UniRule"/>
</dbReference>
<evidence type="ECO:0000256" key="1">
    <source>
        <dbReference type="ARBA" id="ARBA00022490"/>
    </source>
</evidence>
<protein>
    <recommendedName>
        <fullName evidence="5">Protein-glutamate methylesterase/protein-glutamine glutaminase</fullName>
        <ecNumber evidence="5">3.1.1.61</ecNumber>
        <ecNumber evidence="5">3.5.1.44</ecNumber>
    </recommendedName>
</protein>
<dbReference type="SUPFAM" id="SSF52172">
    <property type="entry name" value="CheY-like"/>
    <property type="match status" value="1"/>
</dbReference>
<evidence type="ECO:0000313" key="10">
    <source>
        <dbReference type="EMBL" id="ACS79353.1"/>
    </source>
</evidence>
<dbReference type="STRING" id="526222.Desal_1291"/>
<dbReference type="InterPro" id="IPR011006">
    <property type="entry name" value="CheY-like_superfamily"/>
</dbReference>
<feature type="modified residue" description="4-aspartylphosphate" evidence="5 7">
    <location>
        <position position="54"/>
    </location>
</feature>
<dbReference type="InterPro" id="IPR001789">
    <property type="entry name" value="Sig_transdc_resp-reg_receiver"/>
</dbReference>
<dbReference type="GO" id="GO:0008984">
    <property type="term" value="F:protein-glutamate methylesterase activity"/>
    <property type="evidence" value="ECO:0007669"/>
    <property type="project" value="UniProtKB-UniRule"/>
</dbReference>
<keyword evidence="2 5" id="KW-0145">Chemotaxis</keyword>
<dbReference type="Gene3D" id="3.40.50.180">
    <property type="entry name" value="Methylesterase CheB, C-terminal domain"/>
    <property type="match status" value="1"/>
</dbReference>
<comment type="domain">
    <text evidence="5">Contains a C-terminal catalytic domain, and an N-terminal region which modulates catalytic activity.</text>
</comment>
<comment type="similarity">
    <text evidence="5">Belongs to the CheB family.</text>
</comment>